<sequence>MKAFKNDLFSTTITAFANHGLSQGAALFKIEPDYSGNHVLLSDINAAAGSWDHVAKVRAMTRENRVKKNRSSSR</sequence>
<reference evidence="1" key="1">
    <citation type="journal article" date="2021" name="J. Hered.">
        <title>Genome Assembly of Salicaceae Populus deltoides (Eastern Cottonwood) I-69 Based on Nanopore Sequencing and Hi-C Technologies.</title>
        <authorList>
            <person name="Bai S."/>
            <person name="Wu H."/>
            <person name="Zhang J."/>
            <person name="Pan Z."/>
            <person name="Zhao W."/>
            <person name="Li Z."/>
            <person name="Tong C."/>
        </authorList>
    </citation>
    <scope>NUCLEOTIDE SEQUENCE</scope>
    <source>
        <tissue evidence="1">Leaf</tissue>
    </source>
</reference>
<dbReference type="InterPro" id="IPR046848">
    <property type="entry name" value="E_motif"/>
</dbReference>
<gene>
    <name evidence="1" type="ORF">H0E87_018743</name>
</gene>
<comment type="caution">
    <text evidence="1">The sequence shown here is derived from an EMBL/GenBank/DDBJ whole genome shotgun (WGS) entry which is preliminary data.</text>
</comment>
<accession>A0A8T2XQC0</accession>
<organism evidence="1 2">
    <name type="scientific">Populus deltoides</name>
    <name type="common">Eastern poplar</name>
    <name type="synonym">Eastern cottonwood</name>
    <dbReference type="NCBI Taxonomy" id="3696"/>
    <lineage>
        <taxon>Eukaryota</taxon>
        <taxon>Viridiplantae</taxon>
        <taxon>Streptophyta</taxon>
        <taxon>Embryophyta</taxon>
        <taxon>Tracheophyta</taxon>
        <taxon>Spermatophyta</taxon>
        <taxon>Magnoliopsida</taxon>
        <taxon>eudicotyledons</taxon>
        <taxon>Gunneridae</taxon>
        <taxon>Pentapetalae</taxon>
        <taxon>rosids</taxon>
        <taxon>fabids</taxon>
        <taxon>Malpighiales</taxon>
        <taxon>Salicaceae</taxon>
        <taxon>Saliceae</taxon>
        <taxon>Populus</taxon>
    </lineage>
</organism>
<dbReference type="Proteomes" id="UP000807159">
    <property type="component" value="Chromosome 10"/>
</dbReference>
<keyword evidence="2" id="KW-1185">Reference proteome</keyword>
<proteinExistence type="predicted"/>
<dbReference type="AlphaFoldDB" id="A0A8T2XQC0"/>
<protein>
    <submittedName>
        <fullName evidence="1">Uncharacterized protein</fullName>
    </submittedName>
</protein>
<evidence type="ECO:0000313" key="2">
    <source>
        <dbReference type="Proteomes" id="UP000807159"/>
    </source>
</evidence>
<evidence type="ECO:0000313" key="1">
    <source>
        <dbReference type="EMBL" id="KAH8495679.1"/>
    </source>
</evidence>
<name>A0A8T2XQC0_POPDE</name>
<dbReference type="EMBL" id="JACEGQ020000010">
    <property type="protein sequence ID" value="KAH8495679.1"/>
    <property type="molecule type" value="Genomic_DNA"/>
</dbReference>
<dbReference type="Pfam" id="PF20431">
    <property type="entry name" value="E_motif"/>
    <property type="match status" value="1"/>
</dbReference>